<keyword evidence="1" id="KW-0802">TPR repeat</keyword>
<dbReference type="InterPro" id="IPR012668">
    <property type="entry name" value="CHP02466"/>
</dbReference>
<evidence type="ECO:0000313" key="2">
    <source>
        <dbReference type="EMBL" id="MFC0050404.1"/>
    </source>
</evidence>
<gene>
    <name evidence="2" type="ORF">ACFFJP_19100</name>
</gene>
<dbReference type="RefSeq" id="WP_377248112.1">
    <property type="nucleotide sequence ID" value="NZ_JBHLXP010000005.1"/>
</dbReference>
<keyword evidence="3" id="KW-1185">Reference proteome</keyword>
<evidence type="ECO:0000256" key="1">
    <source>
        <dbReference type="PROSITE-ProRule" id="PRU00339"/>
    </source>
</evidence>
<protein>
    <submittedName>
        <fullName evidence="2">Tetratricopeptide repeat protein</fullName>
    </submittedName>
</protein>
<dbReference type="InterPro" id="IPR019734">
    <property type="entry name" value="TPR_rpt"/>
</dbReference>
<dbReference type="Pfam" id="PF13759">
    <property type="entry name" value="2OG-FeII_Oxy_5"/>
    <property type="match status" value="1"/>
</dbReference>
<dbReference type="Gene3D" id="2.60.120.620">
    <property type="entry name" value="q2cbj1_9rhob like domain"/>
    <property type="match status" value="1"/>
</dbReference>
<accession>A0ABV6BHT5</accession>
<name>A0ABV6BHT5_9GAMM</name>
<dbReference type="EMBL" id="JBHLXP010000005">
    <property type="protein sequence ID" value="MFC0050404.1"/>
    <property type="molecule type" value="Genomic_DNA"/>
</dbReference>
<dbReference type="Pfam" id="PF13432">
    <property type="entry name" value="TPR_16"/>
    <property type="match status" value="3"/>
</dbReference>
<dbReference type="PANTHER" id="PTHR12558:SF13">
    <property type="entry name" value="CELL DIVISION CYCLE PROTEIN 27 HOMOLOG"/>
    <property type="match status" value="1"/>
</dbReference>
<comment type="caution">
    <text evidence="2">The sequence shown here is derived from an EMBL/GenBank/DDBJ whole genome shotgun (WGS) entry which is preliminary data.</text>
</comment>
<reference evidence="2 3" key="1">
    <citation type="submission" date="2024-09" db="EMBL/GenBank/DDBJ databases">
        <authorList>
            <person name="Sun Q."/>
            <person name="Mori K."/>
        </authorList>
    </citation>
    <scope>NUCLEOTIDE SEQUENCE [LARGE SCALE GENOMIC DNA]</scope>
    <source>
        <strain evidence="2 3">KCTC 23315</strain>
    </source>
</reference>
<evidence type="ECO:0000313" key="3">
    <source>
        <dbReference type="Proteomes" id="UP001589813"/>
    </source>
</evidence>
<dbReference type="SMART" id="SM00028">
    <property type="entry name" value="TPR"/>
    <property type="match status" value="9"/>
</dbReference>
<proteinExistence type="predicted"/>
<feature type="repeat" description="TPR" evidence="1">
    <location>
        <begin position="71"/>
        <end position="104"/>
    </location>
</feature>
<feature type="repeat" description="TPR" evidence="1">
    <location>
        <begin position="105"/>
        <end position="138"/>
    </location>
</feature>
<feature type="repeat" description="TPR" evidence="1">
    <location>
        <begin position="37"/>
        <end position="70"/>
    </location>
</feature>
<dbReference type="Gene3D" id="1.25.40.10">
    <property type="entry name" value="Tetratricopeptide repeat domain"/>
    <property type="match status" value="2"/>
</dbReference>
<sequence length="609" mass="67825">MHAQQFLQAAIAAFGQGQLDRAGQFALQVLQLVPEQPDALHLLALCARQQGQADQALQWFKRSLAAAPAQSVVWSNYGNLLQQLEQTDQAEQAYQRALSLAPEQADTWLNAGLLALRIQQPALAQQRLQKAQQLRPDDPRSYAPLASALAQLQQVTAALQTLEQALVRWPAQSQLLWQKAQLLRDQQQAGAAAEIIRQMLIATPQQADLHFIAGCLQHDLGQDQHAESALLQAIALEPLHIGAHEALNQLYWEQQNLAKFLQLTSQTLQAQPEALALRYCLATLLIQSGDNSEATRLLEAGLHLHGRLPDLLHALGVQVAKTGDIRQAAALTTEALQHPQTPPAFRVRALIDAANYAIRLQQLDHAVQLLQQARQLSPQDQEIWAYLGTCWRLLGDAKTDWLNNYPTLIDARPLPTPPGYQSLAEFLAVLNPVIRRLHTSTRQPLDQSVRGGTQTLGRLLSEPDPAIQQFRAALEQRIHEYLQRLPQDAEHPLLGRNNKQFRFSGSWSVRLADQGFHTNHVHPQGWLSACTYLELPDCIRPDDPLRQGWLKLGETSLLLGDQEEVAQAICPVPGLVVLFPSFVWHGTYPFHTSNGHDFRMTAPCDIMPV</sequence>
<dbReference type="InterPro" id="IPR011990">
    <property type="entry name" value="TPR-like_helical_dom_sf"/>
</dbReference>
<organism evidence="2 3">
    <name type="scientific">Rheinheimera tilapiae</name>
    <dbReference type="NCBI Taxonomy" id="875043"/>
    <lineage>
        <taxon>Bacteria</taxon>
        <taxon>Pseudomonadati</taxon>
        <taxon>Pseudomonadota</taxon>
        <taxon>Gammaproteobacteria</taxon>
        <taxon>Chromatiales</taxon>
        <taxon>Chromatiaceae</taxon>
        <taxon>Rheinheimera</taxon>
    </lineage>
</organism>
<dbReference type="PROSITE" id="PS50005">
    <property type="entry name" value="TPR"/>
    <property type="match status" value="3"/>
</dbReference>
<dbReference type="PANTHER" id="PTHR12558">
    <property type="entry name" value="CELL DIVISION CYCLE 16,23,27"/>
    <property type="match status" value="1"/>
</dbReference>
<dbReference type="Pfam" id="PF14559">
    <property type="entry name" value="TPR_19"/>
    <property type="match status" value="1"/>
</dbReference>
<dbReference type="Proteomes" id="UP001589813">
    <property type="component" value="Unassembled WGS sequence"/>
</dbReference>
<dbReference type="SUPFAM" id="SSF48452">
    <property type="entry name" value="TPR-like"/>
    <property type="match status" value="2"/>
</dbReference>